<accession>A0A316UKS7</accession>
<dbReference type="EMBL" id="KZ819676">
    <property type="protein sequence ID" value="PWN25408.1"/>
    <property type="molecule type" value="Genomic_DNA"/>
</dbReference>
<keyword evidence="3" id="KW-1185">Reference proteome</keyword>
<dbReference type="Proteomes" id="UP000245884">
    <property type="component" value="Unassembled WGS sequence"/>
</dbReference>
<dbReference type="GeneID" id="37030308"/>
<gene>
    <name evidence="2" type="ORF">BDZ90DRAFT_262456</name>
</gene>
<dbReference type="RefSeq" id="XP_025360020.1">
    <property type="nucleotide sequence ID" value="XM_025508485.1"/>
</dbReference>
<dbReference type="AlphaFoldDB" id="A0A316UKS7"/>
<evidence type="ECO:0000313" key="3">
    <source>
        <dbReference type="Proteomes" id="UP000245884"/>
    </source>
</evidence>
<organism evidence="2 3">
    <name type="scientific">Jaminaea rosea</name>
    <dbReference type="NCBI Taxonomy" id="1569628"/>
    <lineage>
        <taxon>Eukaryota</taxon>
        <taxon>Fungi</taxon>
        <taxon>Dikarya</taxon>
        <taxon>Basidiomycota</taxon>
        <taxon>Ustilaginomycotina</taxon>
        <taxon>Exobasidiomycetes</taxon>
        <taxon>Microstromatales</taxon>
        <taxon>Microstromatales incertae sedis</taxon>
        <taxon>Jaminaea</taxon>
    </lineage>
</organism>
<reference evidence="2 3" key="1">
    <citation type="journal article" date="2018" name="Mol. Biol. Evol.">
        <title>Broad Genomic Sampling Reveals a Smut Pathogenic Ancestry of the Fungal Clade Ustilaginomycotina.</title>
        <authorList>
            <person name="Kijpornyongpan T."/>
            <person name="Mondo S.J."/>
            <person name="Barry K."/>
            <person name="Sandor L."/>
            <person name="Lee J."/>
            <person name="Lipzen A."/>
            <person name="Pangilinan J."/>
            <person name="LaButti K."/>
            <person name="Hainaut M."/>
            <person name="Henrissat B."/>
            <person name="Grigoriev I.V."/>
            <person name="Spatafora J.W."/>
            <person name="Aime M.C."/>
        </authorList>
    </citation>
    <scope>NUCLEOTIDE SEQUENCE [LARGE SCALE GENOMIC DNA]</scope>
    <source>
        <strain evidence="2 3">MCA 5214</strain>
    </source>
</reference>
<protein>
    <submittedName>
        <fullName evidence="2">Uncharacterized protein</fullName>
    </submittedName>
</protein>
<name>A0A316UKS7_9BASI</name>
<feature type="region of interest" description="Disordered" evidence="1">
    <location>
        <begin position="277"/>
        <end position="306"/>
    </location>
</feature>
<proteinExistence type="predicted"/>
<sequence length="397" mass="43934">MQQQKDPADRMTTGREVLTDATDYPSLAIASSALADSPEHVYQLTLGQIRSWMTRVGSHLDRFDHPVLFARSGLPWTAAAFDVKHSGLSSGLDDAGQAFTFVDAASRQLGGIPPFAPSLQDPMSIGLPNIATTGGLLALARSAVSFMPRISTLSLSGFLTDLTDGSPSALQVSTLKRLSSGPPSEICPVTEYVFWKNKTIERVKKMRICQHIFNRFDASFFSGHRGIMPDLKELQWTLLRPYPYEADDEDFNIARVAAQAVGLSDELYERLCDFAEEHPGEEPTPKEWSTEGKSSEGRSPQFNGRRGPTFIDLRLSDNDRQKVIDDAPSDAMRHAWRTGELSPHLPCRLKVSTSPAADGRAFSPPEGSLMTQELYEEAWEWWDQAVLESDAEKDSIL</sequence>
<evidence type="ECO:0000313" key="2">
    <source>
        <dbReference type="EMBL" id="PWN25408.1"/>
    </source>
</evidence>
<evidence type="ECO:0000256" key="1">
    <source>
        <dbReference type="SAM" id="MobiDB-lite"/>
    </source>
</evidence>
<feature type="compositionally biased region" description="Basic and acidic residues" evidence="1">
    <location>
        <begin position="277"/>
        <end position="296"/>
    </location>
</feature>